<protein>
    <submittedName>
        <fullName evidence="2">Beta-propeller repeat protein</fullName>
    </submittedName>
</protein>
<feature type="chain" id="PRO_5004078769" evidence="1">
    <location>
        <begin position="23"/>
        <end position="479"/>
    </location>
</feature>
<sequence>MKNKTMKRFYFLLFIFFPMCTAKVVGVPDPGPNDLWIQLLIRDKIEEIMDNEDLFDTITYPDSNNIILKKTLLLGSPNADTTGKNLIVGANSSIYITGETTGRVYNAASVGIQDLIFGRYDSQMNPIANSTSQIGKAGVSLEVQDIAVDSNGNTYITGNTKNHFRGIQLFGATDMFLIKLDPNGNELWGIQKGFANKELLPAKIILDSLENVYITGRSSGPYGGPESGANGFIAKFSNVDGNEEWAKQIAFPQAQSFPMGLTFDKTKNMIYVTGITDADYENNKKPAIGNQDIFIFKYDSQGNRQFFAQLGIISKSLDNASITVDISGNVFVSGTSNGRFNQQLGGTSWLGTIIKYDSLGTLEWIQQFGPTSSVPQKHAVILSIITDIHGNVFTTGYTNGNILDGGDDSLGVQDAFITKHNSSGQVLWTEQIGIPGATISGNGLGLDPQGNLYVIGNTDRGINKTPVIGRRDMFLVKYK</sequence>
<comment type="caution">
    <text evidence="2">The sequence shown here is derived from an EMBL/GenBank/DDBJ whole genome shotgun (WGS) entry which is preliminary data.</text>
</comment>
<dbReference type="InterPro" id="IPR010620">
    <property type="entry name" value="SBBP_repeat"/>
</dbReference>
<name>M6VV58_9LEPT</name>
<evidence type="ECO:0000313" key="2">
    <source>
        <dbReference type="EMBL" id="EMO53433.1"/>
    </source>
</evidence>
<dbReference type="Pfam" id="PF06739">
    <property type="entry name" value="SBBP"/>
    <property type="match status" value="5"/>
</dbReference>
<evidence type="ECO:0000256" key="1">
    <source>
        <dbReference type="SAM" id="SignalP"/>
    </source>
</evidence>
<dbReference type="InterPro" id="IPR052918">
    <property type="entry name" value="Motility_Chemotaxis_Reg"/>
</dbReference>
<reference evidence="2 3" key="1">
    <citation type="submission" date="2013-01" db="EMBL/GenBank/DDBJ databases">
        <authorList>
            <person name="Harkins D.M."/>
            <person name="Durkin A.S."/>
            <person name="Brinkac L.M."/>
            <person name="Haft D.H."/>
            <person name="Selengut J.D."/>
            <person name="Sanka R."/>
            <person name="DePew J."/>
            <person name="Purushe J."/>
            <person name="Matthias M.A."/>
            <person name="Vinetz J.M."/>
            <person name="Sutton G.G."/>
            <person name="Nierman W.C."/>
            <person name="Fouts D.E."/>
        </authorList>
    </citation>
    <scope>NUCLEOTIDE SEQUENCE [LARGE SCALE GENOMIC DNA]</scope>
    <source>
        <strain evidence="2 3">HAI1536</strain>
    </source>
</reference>
<dbReference type="InterPro" id="IPR011042">
    <property type="entry name" value="6-blade_b-propeller_TolB-like"/>
</dbReference>
<organism evidence="2 3">
    <name type="scientific">Leptospira noguchii</name>
    <dbReference type="NCBI Taxonomy" id="28182"/>
    <lineage>
        <taxon>Bacteria</taxon>
        <taxon>Pseudomonadati</taxon>
        <taxon>Spirochaetota</taxon>
        <taxon>Spirochaetia</taxon>
        <taxon>Leptospirales</taxon>
        <taxon>Leptospiraceae</taxon>
        <taxon>Leptospira</taxon>
    </lineage>
</organism>
<feature type="signal peptide" evidence="1">
    <location>
        <begin position="1"/>
        <end position="22"/>
    </location>
</feature>
<dbReference type="STRING" id="28182.GCA_001568325_02912"/>
<dbReference type="Gene3D" id="2.120.10.30">
    <property type="entry name" value="TolB, C-terminal domain"/>
    <property type="match status" value="1"/>
</dbReference>
<dbReference type="PANTHER" id="PTHR35580">
    <property type="entry name" value="CELL SURFACE GLYCOPROTEIN (S-LAYER PROTEIN)-LIKE PROTEIN"/>
    <property type="match status" value="1"/>
</dbReference>
<accession>M6VV58</accession>
<dbReference type="PANTHER" id="PTHR35580:SF1">
    <property type="entry name" value="PHYTASE-LIKE DOMAIN-CONTAINING PROTEIN"/>
    <property type="match status" value="1"/>
</dbReference>
<keyword evidence="1" id="KW-0732">Signal</keyword>
<dbReference type="AlphaFoldDB" id="M6VV58"/>
<dbReference type="EMBL" id="AKWD02000043">
    <property type="protein sequence ID" value="EMO53433.1"/>
    <property type="molecule type" value="Genomic_DNA"/>
</dbReference>
<dbReference type="NCBIfam" id="NF047494">
    <property type="entry name" value="Lepto_SBBP_lipo"/>
    <property type="match status" value="1"/>
</dbReference>
<evidence type="ECO:0000313" key="3">
    <source>
        <dbReference type="Proteomes" id="UP000012112"/>
    </source>
</evidence>
<dbReference type="SUPFAM" id="SSF101898">
    <property type="entry name" value="NHL repeat"/>
    <property type="match status" value="1"/>
</dbReference>
<gene>
    <name evidence="2" type="ORF">LEP1GSC172_1879</name>
</gene>
<dbReference type="Proteomes" id="UP000012112">
    <property type="component" value="Unassembled WGS sequence"/>
</dbReference>
<proteinExistence type="predicted"/>